<accession>A0A0R0CRF7</accession>
<keyword evidence="2" id="KW-1185">Reference proteome</keyword>
<sequence>MQQLMRGFEAGDSALIFEAFRKDGIVVGHSATTGKLVTLTAEEWAEGFPGKPAADEDQRHRSYEILDVTDEVAMVKVRLDYPGWDGVDYLALLKIDGRWQIVSKSWGGKRKPAAT</sequence>
<dbReference type="EMBL" id="LDJJ01000028">
    <property type="protein sequence ID" value="KRG67747.1"/>
    <property type="molecule type" value="Genomic_DNA"/>
</dbReference>
<dbReference type="Gene3D" id="3.10.450.50">
    <property type="match status" value="1"/>
</dbReference>
<dbReference type="InterPro" id="IPR039437">
    <property type="entry name" value="FrzH/put_lumazine-bd"/>
</dbReference>
<reference evidence="1 2" key="1">
    <citation type="submission" date="2015-05" db="EMBL/GenBank/DDBJ databases">
        <title>Genome sequencing and analysis of members of genus Stenotrophomonas.</title>
        <authorList>
            <person name="Patil P.P."/>
            <person name="Midha S."/>
            <person name="Patil P.B."/>
        </authorList>
    </citation>
    <scope>NUCLEOTIDE SEQUENCE [LARGE SCALE GENOMIC DNA]</scope>
    <source>
        <strain evidence="1 2">DSM 18941</strain>
    </source>
</reference>
<evidence type="ECO:0000313" key="2">
    <source>
        <dbReference type="Proteomes" id="UP000051863"/>
    </source>
</evidence>
<proteinExistence type="predicted"/>
<comment type="caution">
    <text evidence="1">The sequence shown here is derived from an EMBL/GenBank/DDBJ whole genome shotgun (WGS) entry which is preliminary data.</text>
</comment>
<name>A0A0R0CRF7_9GAMM</name>
<dbReference type="SUPFAM" id="SSF54427">
    <property type="entry name" value="NTF2-like"/>
    <property type="match status" value="1"/>
</dbReference>
<evidence type="ECO:0000313" key="1">
    <source>
        <dbReference type="EMBL" id="KRG67747.1"/>
    </source>
</evidence>
<dbReference type="Proteomes" id="UP000051863">
    <property type="component" value="Unassembled WGS sequence"/>
</dbReference>
<dbReference type="PATRIC" id="fig|405446.3.peg.1267"/>
<protein>
    <submittedName>
        <fullName evidence="1">Uncharacterized protein</fullName>
    </submittedName>
</protein>
<dbReference type="Pfam" id="PF12893">
    <property type="entry name" value="Lumazine_bd_2"/>
    <property type="match status" value="1"/>
</dbReference>
<dbReference type="InterPro" id="IPR032710">
    <property type="entry name" value="NTF2-like_dom_sf"/>
</dbReference>
<organism evidence="1 2">
    <name type="scientific">Stenotrophomonas terrae</name>
    <dbReference type="NCBI Taxonomy" id="405446"/>
    <lineage>
        <taxon>Bacteria</taxon>
        <taxon>Pseudomonadati</taxon>
        <taxon>Pseudomonadota</taxon>
        <taxon>Gammaproteobacteria</taxon>
        <taxon>Lysobacterales</taxon>
        <taxon>Lysobacteraceae</taxon>
        <taxon>Stenotrophomonas</taxon>
    </lineage>
</organism>
<dbReference type="AlphaFoldDB" id="A0A0R0CRF7"/>
<gene>
    <name evidence="1" type="ORF">ABB27_09085</name>
</gene>